<dbReference type="InterPro" id="IPR032710">
    <property type="entry name" value="NTF2-like_dom_sf"/>
</dbReference>
<dbReference type="OrthoDB" id="511394at2759"/>
<evidence type="ECO:0000256" key="1">
    <source>
        <dbReference type="SAM" id="MobiDB-lite"/>
    </source>
</evidence>
<evidence type="ECO:0000313" key="3">
    <source>
        <dbReference type="Proteomes" id="UP000239899"/>
    </source>
</evidence>
<comment type="caution">
    <text evidence="2">The sequence shown here is derived from an EMBL/GenBank/DDBJ whole genome shotgun (WGS) entry which is preliminary data.</text>
</comment>
<dbReference type="SUPFAM" id="SSF54427">
    <property type="entry name" value="NTF2-like"/>
    <property type="match status" value="1"/>
</dbReference>
<evidence type="ECO:0000313" key="2">
    <source>
        <dbReference type="EMBL" id="PRW20300.1"/>
    </source>
</evidence>
<feature type="region of interest" description="Disordered" evidence="1">
    <location>
        <begin position="1"/>
        <end position="60"/>
    </location>
</feature>
<dbReference type="EMBL" id="LHPG02000025">
    <property type="protein sequence ID" value="PRW20300.1"/>
    <property type="molecule type" value="Genomic_DNA"/>
</dbReference>
<keyword evidence="2" id="KW-0418">Kinase</keyword>
<keyword evidence="2" id="KW-0808">Transferase</keyword>
<keyword evidence="3" id="KW-1185">Reference proteome</keyword>
<reference evidence="2 3" key="1">
    <citation type="journal article" date="2018" name="Plant J.">
        <title>Genome sequences of Chlorella sorokiniana UTEX 1602 and Micractinium conductrix SAG 241.80: implications to maltose excretion by a green alga.</title>
        <authorList>
            <person name="Arriola M.B."/>
            <person name="Velmurugan N."/>
            <person name="Zhang Y."/>
            <person name="Plunkett M.H."/>
            <person name="Hondzo H."/>
            <person name="Barney B.M."/>
        </authorList>
    </citation>
    <scope>NUCLEOTIDE SEQUENCE [LARGE SCALE GENOMIC DNA]</scope>
    <source>
        <strain evidence="3">UTEX 1602</strain>
    </source>
</reference>
<proteinExistence type="predicted"/>
<gene>
    <name evidence="2" type="ORF">C2E21_9209</name>
</gene>
<dbReference type="GO" id="GO:0016301">
    <property type="term" value="F:kinase activity"/>
    <property type="evidence" value="ECO:0007669"/>
    <property type="project" value="UniProtKB-KW"/>
</dbReference>
<accession>A0A2P6TCC9</accession>
<sequence>MLLASSCSASRVGGRLAAGQQQGRPSPQPARPASQRPSRRPPRFLAFKGGHNGSGSTQLQATPDQLHATKMINLATQYFAELMTNGNVELCKRILAPDVEHRDMASAADAAATAAAARVRNEGRYGIAVKPTQFGVVDRNTLFVAFEGRATEHTPLFKGVDLLYFDDDANQIREVEVYRSNWLGAAGHEDRKLPMPHPSAARHPEQHTQAFRAVPGPQQQPRVSVRPAAVQRRAHARGRVVAAAGNGASTDSSPVIGAPQQQHVIRMVNLVTAYFDTLLTQGDSSIIGDILEPTISHKDMVRNIGRVGMKEYEAYLAELHKSYPDYWVKPIHFGFADNKSMFVSFEGRVNAKQPKFSGVDFFVFNNDATKIQEVQVFRSSWLGAGGHEERKKLAEATARISGAQQQQQRPQLP</sequence>
<feature type="compositionally biased region" description="Low complexity" evidence="1">
    <location>
        <begin position="13"/>
        <end position="36"/>
    </location>
</feature>
<protein>
    <submittedName>
        <fullName evidence="2">dTMP kinase</fullName>
    </submittedName>
</protein>
<dbReference type="Gene3D" id="3.10.450.50">
    <property type="match status" value="1"/>
</dbReference>
<dbReference type="AlphaFoldDB" id="A0A2P6TCC9"/>
<name>A0A2P6TCC9_CHLSO</name>
<dbReference type="Proteomes" id="UP000239899">
    <property type="component" value="Unassembled WGS sequence"/>
</dbReference>
<organism evidence="2 3">
    <name type="scientific">Chlorella sorokiniana</name>
    <name type="common">Freshwater green alga</name>
    <dbReference type="NCBI Taxonomy" id="3076"/>
    <lineage>
        <taxon>Eukaryota</taxon>
        <taxon>Viridiplantae</taxon>
        <taxon>Chlorophyta</taxon>
        <taxon>core chlorophytes</taxon>
        <taxon>Trebouxiophyceae</taxon>
        <taxon>Chlorellales</taxon>
        <taxon>Chlorellaceae</taxon>
        <taxon>Chlorella clade</taxon>
        <taxon>Chlorella</taxon>
    </lineage>
</organism>